<evidence type="ECO:0000256" key="7">
    <source>
        <dbReference type="SAM" id="MobiDB-lite"/>
    </source>
</evidence>
<evidence type="ECO:0000256" key="1">
    <source>
        <dbReference type="ARBA" id="ARBA00004123"/>
    </source>
</evidence>
<dbReference type="Proteomes" id="UP001230188">
    <property type="component" value="Unassembled WGS sequence"/>
</dbReference>
<dbReference type="InterPro" id="IPR001680">
    <property type="entry name" value="WD40_rpt"/>
</dbReference>
<evidence type="ECO:0000256" key="6">
    <source>
        <dbReference type="PROSITE-ProRule" id="PRU00221"/>
    </source>
</evidence>
<evidence type="ECO:0000256" key="3">
    <source>
        <dbReference type="ARBA" id="ARBA00022737"/>
    </source>
</evidence>
<evidence type="ECO:0000256" key="2">
    <source>
        <dbReference type="ARBA" id="ARBA00022574"/>
    </source>
</evidence>
<protein>
    <recommendedName>
        <fullName evidence="5">Glutamate-rich WD repeat-containing protein 1</fullName>
    </recommendedName>
</protein>
<accession>A0AAD7UR40</accession>
<dbReference type="InterPro" id="IPR022052">
    <property type="entry name" value="Histone-bd_RBBP4-like_N"/>
</dbReference>
<evidence type="ECO:0000256" key="5">
    <source>
        <dbReference type="ARBA" id="ARBA00040876"/>
    </source>
</evidence>
<evidence type="ECO:0000259" key="8">
    <source>
        <dbReference type="Pfam" id="PF12265"/>
    </source>
</evidence>
<evidence type="ECO:0000313" key="9">
    <source>
        <dbReference type="EMBL" id="KAJ8614541.1"/>
    </source>
</evidence>
<dbReference type="InterPro" id="IPR019775">
    <property type="entry name" value="WD40_repeat_CS"/>
</dbReference>
<feature type="compositionally biased region" description="Basic and acidic residues" evidence="7">
    <location>
        <begin position="49"/>
        <end position="83"/>
    </location>
</feature>
<feature type="region of interest" description="Disordered" evidence="7">
    <location>
        <begin position="154"/>
        <end position="179"/>
    </location>
</feature>
<keyword evidence="4" id="KW-0539">Nucleus</keyword>
<evidence type="ECO:0000313" key="10">
    <source>
        <dbReference type="Proteomes" id="UP001230188"/>
    </source>
</evidence>
<dbReference type="Pfam" id="PF12265">
    <property type="entry name" value="CAF1C_H4-bd"/>
    <property type="match status" value="1"/>
</dbReference>
<feature type="region of interest" description="Disordered" evidence="7">
    <location>
        <begin position="1"/>
        <end position="86"/>
    </location>
</feature>
<dbReference type="PRINTS" id="PR00320">
    <property type="entry name" value="GPROTEINBRPT"/>
</dbReference>
<keyword evidence="3" id="KW-0677">Repeat</keyword>
<gene>
    <name evidence="9" type="ORF">CTAYLR_000844</name>
</gene>
<reference evidence="9" key="1">
    <citation type="submission" date="2023-01" db="EMBL/GenBank/DDBJ databases">
        <title>Metagenome sequencing of chrysophaentin producing Chrysophaeum taylorii.</title>
        <authorList>
            <person name="Davison J."/>
            <person name="Bewley C."/>
        </authorList>
    </citation>
    <scope>NUCLEOTIDE SEQUENCE</scope>
    <source>
        <strain evidence="9">NIES-1699</strain>
    </source>
</reference>
<dbReference type="InterPro" id="IPR020472">
    <property type="entry name" value="WD40_PAC1"/>
</dbReference>
<feature type="compositionally biased region" description="Acidic residues" evidence="7">
    <location>
        <begin position="16"/>
        <end position="42"/>
    </location>
</feature>
<dbReference type="InterPro" id="IPR051972">
    <property type="entry name" value="Glutamate-rich_WD_repeat"/>
</dbReference>
<feature type="compositionally biased region" description="Basic and acidic residues" evidence="7">
    <location>
        <begin position="1"/>
        <end position="15"/>
    </location>
</feature>
<dbReference type="PROSITE" id="PS00678">
    <property type="entry name" value="WD_REPEATS_1"/>
    <property type="match status" value="2"/>
</dbReference>
<dbReference type="PROSITE" id="PS50082">
    <property type="entry name" value="WD_REPEATS_2"/>
    <property type="match status" value="2"/>
</dbReference>
<dbReference type="InterPro" id="IPR015943">
    <property type="entry name" value="WD40/YVTN_repeat-like_dom_sf"/>
</dbReference>
<dbReference type="GO" id="GO:0005730">
    <property type="term" value="C:nucleolus"/>
    <property type="evidence" value="ECO:0007669"/>
    <property type="project" value="TreeGrafter"/>
</dbReference>
<dbReference type="SUPFAM" id="SSF50978">
    <property type="entry name" value="WD40 repeat-like"/>
    <property type="match status" value="1"/>
</dbReference>
<comment type="caution">
    <text evidence="9">The sequence shown here is derived from an EMBL/GenBank/DDBJ whole genome shotgun (WGS) entry which is preliminary data.</text>
</comment>
<dbReference type="Pfam" id="PF00400">
    <property type="entry name" value="WD40"/>
    <property type="match status" value="2"/>
</dbReference>
<dbReference type="SMART" id="SM00320">
    <property type="entry name" value="WD40"/>
    <property type="match status" value="5"/>
</dbReference>
<dbReference type="AlphaFoldDB" id="A0AAD7UR40"/>
<dbReference type="GO" id="GO:0042254">
    <property type="term" value="P:ribosome biogenesis"/>
    <property type="evidence" value="ECO:0007669"/>
    <property type="project" value="TreeGrafter"/>
</dbReference>
<name>A0AAD7UR40_9STRA</name>
<dbReference type="EMBL" id="JAQMWT010000005">
    <property type="protein sequence ID" value="KAJ8614541.1"/>
    <property type="molecule type" value="Genomic_DNA"/>
</dbReference>
<dbReference type="PANTHER" id="PTHR45903:SF1">
    <property type="entry name" value="GLUTAMATE-RICH WD REPEAT-CONTAINING PROTEIN 1"/>
    <property type="match status" value="1"/>
</dbReference>
<keyword evidence="2 6" id="KW-0853">WD repeat</keyword>
<dbReference type="Gene3D" id="2.130.10.10">
    <property type="entry name" value="YVTN repeat-like/Quinoprotein amine dehydrogenase"/>
    <property type="match status" value="1"/>
</dbReference>
<keyword evidence="10" id="KW-1185">Reference proteome</keyword>
<comment type="subcellular location">
    <subcellularLocation>
        <location evidence="1">Nucleus</location>
    </subcellularLocation>
</comment>
<feature type="compositionally biased region" description="Acidic residues" evidence="7">
    <location>
        <begin position="156"/>
        <end position="174"/>
    </location>
</feature>
<dbReference type="PANTHER" id="PTHR45903">
    <property type="entry name" value="GLUTAMATE-RICH WD REPEAT-CONTAINING PROTEIN 1"/>
    <property type="match status" value="1"/>
</dbReference>
<organism evidence="9 10">
    <name type="scientific">Chrysophaeum taylorii</name>
    <dbReference type="NCBI Taxonomy" id="2483200"/>
    <lineage>
        <taxon>Eukaryota</taxon>
        <taxon>Sar</taxon>
        <taxon>Stramenopiles</taxon>
        <taxon>Ochrophyta</taxon>
        <taxon>Pelagophyceae</taxon>
        <taxon>Pelagomonadales</taxon>
        <taxon>Pelagomonadaceae</taxon>
        <taxon>Chrysophaeum</taxon>
    </lineage>
</organism>
<feature type="domain" description="Histone-binding protein RBBP4-like N-terminal" evidence="8">
    <location>
        <begin position="83"/>
        <end position="150"/>
    </location>
</feature>
<proteinExistence type="predicted"/>
<sequence>MKRRKQDADGDLRLVDDEEESGDESIAEEELIEEEEDDDDDLAAAADDPEARRKVLERIAEDEARGDTTQERQAWDPRQGKTEEELECDPRAYAMLHRLDVEWPCLSLDIIADERGGGRTVFPHELTLACGTQAGEASANRLNVVRVSNLGRVEIDDPDEDDDRYLDDDADESSTDPTVGACCVPHPGSVNRVACFERLAATWSEDGHVRVWDLAEPLRRLADGARRDTTQNPVATLGSDDEGYAVAWARDGRLATGDNAGAVKTWHLDRPTPATTWRQRRAVEDVAWSPAEDTVLIAVGGDQALRVYDTRAPRGAMISAQNAHAADINSLAWNRAVSYLVATAGDDGILKVWDLRAFGGASTATTPDPVGCFAWHEGNPISSVQWDPHDESALVLAAADNTVTLWDLSVEDDHPAPREGTDDFLSSVPPQLLFIHQGLTDPKEVKYHPQIPRLLLTTAADGLSFFIPALEGKPR</sequence>
<feature type="repeat" description="WD" evidence="6">
    <location>
        <begin position="321"/>
        <end position="356"/>
    </location>
</feature>
<feature type="repeat" description="WD" evidence="6">
    <location>
        <begin position="381"/>
        <end position="409"/>
    </location>
</feature>
<dbReference type="PROSITE" id="PS50294">
    <property type="entry name" value="WD_REPEATS_REGION"/>
    <property type="match status" value="1"/>
</dbReference>
<dbReference type="InterPro" id="IPR036322">
    <property type="entry name" value="WD40_repeat_dom_sf"/>
</dbReference>
<evidence type="ECO:0000256" key="4">
    <source>
        <dbReference type="ARBA" id="ARBA00023242"/>
    </source>
</evidence>